<dbReference type="PANTHER" id="PTHR15243">
    <property type="entry name" value="SERINE/THREONINE-PROTEIN KINASE 19"/>
    <property type="match status" value="1"/>
</dbReference>
<feature type="compositionally biased region" description="Low complexity" evidence="2">
    <location>
        <begin position="22"/>
        <end position="48"/>
    </location>
</feature>
<dbReference type="InterPro" id="IPR018865">
    <property type="entry name" value="STK19-like"/>
</dbReference>
<dbReference type="Pfam" id="PF10494">
    <property type="entry name" value="Stk19"/>
    <property type="match status" value="1"/>
</dbReference>
<dbReference type="KEGG" id="cmt:CCM_01046"/>
<comment type="similarity">
    <text evidence="1">Belongs to the STK19 family.</text>
</comment>
<dbReference type="GeneID" id="18163079"/>
<gene>
    <name evidence="3" type="ORF">CCM_01046</name>
</gene>
<evidence type="ECO:0000313" key="3">
    <source>
        <dbReference type="EMBL" id="EGX96390.1"/>
    </source>
</evidence>
<dbReference type="PANTHER" id="PTHR15243:SF0">
    <property type="entry name" value="SERINE_THREONINE-PROTEIN KINASE 19"/>
    <property type="match status" value="1"/>
</dbReference>
<name>G3J2Q6_CORMM</name>
<dbReference type="RefSeq" id="XP_006666267.1">
    <property type="nucleotide sequence ID" value="XM_006666204.1"/>
</dbReference>
<dbReference type="VEuPathDB" id="FungiDB:CCM_01046"/>
<dbReference type="OrthoDB" id="3980126at2759"/>
<evidence type="ECO:0000313" key="4">
    <source>
        <dbReference type="Proteomes" id="UP000001610"/>
    </source>
</evidence>
<dbReference type="AlphaFoldDB" id="G3J2Q6"/>
<evidence type="ECO:0008006" key="5">
    <source>
        <dbReference type="Google" id="ProtNLM"/>
    </source>
</evidence>
<proteinExistence type="inferred from homology"/>
<dbReference type="InParanoid" id="G3J2Q6"/>
<evidence type="ECO:0000256" key="2">
    <source>
        <dbReference type="SAM" id="MobiDB-lite"/>
    </source>
</evidence>
<protein>
    <recommendedName>
        <fullName evidence="5">Serine-threonine protein kinase 19</fullName>
    </recommendedName>
</protein>
<organism evidence="3 4">
    <name type="scientific">Cordyceps militaris (strain CM01)</name>
    <name type="common">Caterpillar fungus</name>
    <dbReference type="NCBI Taxonomy" id="983644"/>
    <lineage>
        <taxon>Eukaryota</taxon>
        <taxon>Fungi</taxon>
        <taxon>Dikarya</taxon>
        <taxon>Ascomycota</taxon>
        <taxon>Pezizomycotina</taxon>
        <taxon>Sordariomycetes</taxon>
        <taxon>Hypocreomycetidae</taxon>
        <taxon>Hypocreales</taxon>
        <taxon>Cordycipitaceae</taxon>
        <taxon>Cordyceps</taxon>
    </lineage>
</organism>
<sequence>MPKSLHSILGGGNRVRKPSRPPASARPSSATSTPSSSPRKRPAASQPRQKADDDNELFPDRLEDAGIAVLLATELTLRDVVQAMRHIRAHQFTAVPETGFSSTRRTALLRHQATMPPLITTGHVHAMLARGGPTRVEREIAELIGRGALRRVRVERRGAAGEALIETPLLLGMLRNSSSVSAATTEAYVRVLAARPTAQTLERSALRDEQADELVRAGFLTSAATRAAGPATTLHQRPEDRTTQMSIQRASAAASGSLGAVGGQNALHMAGGSGSGGMGGEKEDDYYRIAVPGHGRHLKLAGAAMDWLRETLGRTRWGEGTEGWLRERFEGGGLYGPRWKELQGAEWAWVLGEAVGLGVVEVFQTGAVGRGVRALGG</sequence>
<dbReference type="EMBL" id="JH126399">
    <property type="protein sequence ID" value="EGX96390.1"/>
    <property type="molecule type" value="Genomic_DNA"/>
</dbReference>
<dbReference type="HOGENOM" id="CLU_036328_0_0_1"/>
<accession>G3J2Q6</accession>
<dbReference type="GO" id="GO:0046579">
    <property type="term" value="P:positive regulation of Ras protein signal transduction"/>
    <property type="evidence" value="ECO:0007669"/>
    <property type="project" value="TreeGrafter"/>
</dbReference>
<evidence type="ECO:0000256" key="1">
    <source>
        <dbReference type="ARBA" id="ARBA00093458"/>
    </source>
</evidence>
<keyword evidence="4" id="KW-1185">Reference proteome</keyword>
<dbReference type="OMA" id="MNFRWAL"/>
<dbReference type="Proteomes" id="UP000001610">
    <property type="component" value="Unassembled WGS sequence"/>
</dbReference>
<feature type="region of interest" description="Disordered" evidence="2">
    <location>
        <begin position="1"/>
        <end position="56"/>
    </location>
</feature>
<reference evidence="3 4" key="1">
    <citation type="journal article" date="2011" name="Genome Biol.">
        <title>Genome sequence of the insect pathogenic fungus Cordyceps militaris, a valued traditional Chinese medicine.</title>
        <authorList>
            <person name="Zheng P."/>
            <person name="Xia Y."/>
            <person name="Xiao G."/>
            <person name="Xiong C."/>
            <person name="Hu X."/>
            <person name="Zhang S."/>
            <person name="Zheng H."/>
            <person name="Huang Y."/>
            <person name="Zhou Y."/>
            <person name="Wang S."/>
            <person name="Zhao G.P."/>
            <person name="Liu X."/>
            <person name="St Leger R.J."/>
            <person name="Wang C."/>
        </authorList>
    </citation>
    <scope>NUCLEOTIDE SEQUENCE [LARGE SCALE GENOMIC DNA]</scope>
    <source>
        <strain evidence="3 4">CM01</strain>
    </source>
</reference>
<dbReference type="eggNOG" id="ENOG502S7IU">
    <property type="taxonomic scope" value="Eukaryota"/>
</dbReference>